<evidence type="ECO:0000259" key="2">
    <source>
        <dbReference type="Pfam" id="PF24584"/>
    </source>
</evidence>
<evidence type="ECO:0000256" key="1">
    <source>
        <dbReference type="SAM" id="MobiDB-lite"/>
    </source>
</evidence>
<dbReference type="GO" id="GO:0110085">
    <property type="term" value="C:mitotic actomyosin contractile ring"/>
    <property type="evidence" value="ECO:0007669"/>
    <property type="project" value="TreeGrafter"/>
</dbReference>
<accession>A0A8H7BYH3</accession>
<dbReference type="EMBL" id="JABAYA010000013">
    <property type="protein sequence ID" value="KAF7730814.1"/>
    <property type="molecule type" value="Genomic_DNA"/>
</dbReference>
<keyword evidence="4" id="KW-1185">Reference proteome</keyword>
<feature type="compositionally biased region" description="Low complexity" evidence="1">
    <location>
        <begin position="213"/>
        <end position="229"/>
    </location>
</feature>
<reference evidence="3" key="1">
    <citation type="submission" date="2020-01" db="EMBL/GenBank/DDBJ databases">
        <title>Genome Sequencing of Three Apophysomyces-Like Fungal Strains Confirms a Novel Fungal Genus in the Mucoromycota with divergent Burkholderia-like Endosymbiotic Bacteria.</title>
        <authorList>
            <person name="Stajich J.E."/>
            <person name="Macias A.M."/>
            <person name="Carter-House D."/>
            <person name="Lovett B."/>
            <person name="Kasson L.R."/>
            <person name="Berry K."/>
            <person name="Grigoriev I."/>
            <person name="Chang Y."/>
            <person name="Spatafora J."/>
            <person name="Kasson M.T."/>
        </authorList>
    </citation>
    <scope>NUCLEOTIDE SEQUENCE</scope>
    <source>
        <strain evidence="3">NRRL A-21654</strain>
    </source>
</reference>
<organism evidence="3 4">
    <name type="scientific">Apophysomyces ossiformis</name>
    <dbReference type="NCBI Taxonomy" id="679940"/>
    <lineage>
        <taxon>Eukaryota</taxon>
        <taxon>Fungi</taxon>
        <taxon>Fungi incertae sedis</taxon>
        <taxon>Mucoromycota</taxon>
        <taxon>Mucoromycotina</taxon>
        <taxon>Mucoromycetes</taxon>
        <taxon>Mucorales</taxon>
        <taxon>Mucorineae</taxon>
        <taxon>Mucoraceae</taxon>
        <taxon>Apophysomyces</taxon>
    </lineage>
</organism>
<dbReference type="InterPro" id="IPR056409">
    <property type="entry name" value="Ig_CYK3_C"/>
</dbReference>
<comment type="caution">
    <text evidence="3">The sequence shown here is derived from an EMBL/GenBank/DDBJ whole genome shotgun (WGS) entry which is preliminary data.</text>
</comment>
<feature type="compositionally biased region" description="Basic residues" evidence="1">
    <location>
        <begin position="261"/>
        <end position="271"/>
    </location>
</feature>
<dbReference type="SUPFAM" id="SSF54001">
    <property type="entry name" value="Cysteine proteinases"/>
    <property type="match status" value="2"/>
</dbReference>
<protein>
    <submittedName>
        <fullName evidence="3">Cytokinesis protein 3</fullName>
    </submittedName>
</protein>
<sequence>MNDLIEERFLWESYWLAVTSQQSHQQRLLCPSVSTPSYGYARRCPKRTFSTHSRHRSCDQYDDMFISKPTKTNQTRRAASDRHRLSTHELSIVYPSKNSAMRCMEQQRFPKECPKTCSEPVVSRQMKTKAIQVRRKPVPSVLPEALQPLPEKIKKREEGWKIADRTRHDRLILHSPLSAASNPSLYSSVDNNAHFFKSSVSDISSSATSLSSLAKTKTSNTQSSTTGTSKDSRLTRTRSNSLGEHLGQEKQLAASKDKLTRRSTPKLRRVVSARPCVNRDEWPTDQQTQAEEDHGPMQEPESPTYAPPTTFWNPRSGNDVAPMRRTFSRKLRGWLQPQRTKIESTAKVKYAAERICSVERPKTPVLESNTAIIRNPFLILSHAVNVADSAGLEFSETDFEQIDMYAANVKQRGPMLTPEVLAQKFLVRPYRRDLHKIRSIFIWLIQNIAISHGPVSDSCEKARLSYEGRQRDHIEEVKVSAEEVLSSRCCTSSLGIAMLFCEMAMAAGFEEAKVINGYLRRPKDTFDNTILADGSLSNNHAWCAVKVDGEYRFVDCWLASPFHSQNEKKMEPHWFLTKPSDFIYTHFPQNRVDQFLEPSISVGTFFALPHVLTPFFRHKMQVVHFNAGTLELVDDQVCHLTIRVEPDIMCYAEVEARSNSGSVTQRGLAQCQMLQVDGNMETVCKIKAVLPPNHVMGWLKIYAGPRIRPRQQFQHRHHPQDKVNSSYYPLALYFQLTHTGESRPLEFVQLHMSHYEFYVQEPQCYHLFPLQTYNFRVHNASTVHHKLAIRSPSGRLFKLMYYPQDYTYDGSVTLSEVGVWSLICLLHHAGGWSVVASWECCA</sequence>
<feature type="domain" description="CYK3 C-terminal Ig-like" evidence="2">
    <location>
        <begin position="751"/>
        <end position="840"/>
    </location>
</feature>
<feature type="region of interest" description="Disordered" evidence="1">
    <location>
        <begin position="213"/>
        <end position="320"/>
    </location>
</feature>
<name>A0A8H7BYH3_9FUNG</name>
<dbReference type="InterPro" id="IPR052557">
    <property type="entry name" value="CAP/Cytokinesis_protein"/>
</dbReference>
<evidence type="ECO:0000313" key="4">
    <source>
        <dbReference type="Proteomes" id="UP000605846"/>
    </source>
</evidence>
<dbReference type="InterPro" id="IPR038765">
    <property type="entry name" value="Papain-like_cys_pep_sf"/>
</dbReference>
<dbReference type="GO" id="GO:0140278">
    <property type="term" value="P:mitotic division septum assembly"/>
    <property type="evidence" value="ECO:0007669"/>
    <property type="project" value="TreeGrafter"/>
</dbReference>
<dbReference type="PANTHER" id="PTHR46333:SF2">
    <property type="entry name" value="CYTOKINESIS PROTEIN 3"/>
    <property type="match status" value="1"/>
</dbReference>
<dbReference type="Proteomes" id="UP000605846">
    <property type="component" value="Unassembled WGS sequence"/>
</dbReference>
<proteinExistence type="predicted"/>
<evidence type="ECO:0000313" key="3">
    <source>
        <dbReference type="EMBL" id="KAF7730814.1"/>
    </source>
</evidence>
<dbReference type="AlphaFoldDB" id="A0A8H7BYH3"/>
<dbReference type="Pfam" id="PF24584">
    <property type="entry name" value="Ig_CYK3_C"/>
    <property type="match status" value="1"/>
</dbReference>
<dbReference type="OrthoDB" id="6129702at2759"/>
<dbReference type="PANTHER" id="PTHR46333">
    <property type="entry name" value="CYTOKINESIS PROTEIN 3"/>
    <property type="match status" value="1"/>
</dbReference>
<gene>
    <name evidence="3" type="primary">CYK3</name>
    <name evidence="3" type="ORF">EC973_001332</name>
</gene>